<evidence type="ECO:0000313" key="2">
    <source>
        <dbReference type="EMBL" id="NYZ70031.1"/>
    </source>
</evidence>
<gene>
    <name evidence="2" type="ORF">H0A36_28870</name>
</gene>
<reference evidence="2 3" key="1">
    <citation type="submission" date="2020-07" db="EMBL/GenBank/DDBJ databases">
        <title>Endozoicomonas sp. nov., isolated from sediment.</title>
        <authorList>
            <person name="Gu T."/>
        </authorList>
    </citation>
    <scope>NUCLEOTIDE SEQUENCE [LARGE SCALE GENOMIC DNA]</scope>
    <source>
        <strain evidence="2 3">SM1973</strain>
    </source>
</reference>
<keyword evidence="1" id="KW-0732">Signal</keyword>
<feature type="chain" id="PRO_5032876211" description="RHS repeat protein" evidence="1">
    <location>
        <begin position="24"/>
        <end position="488"/>
    </location>
</feature>
<feature type="signal peptide" evidence="1">
    <location>
        <begin position="1"/>
        <end position="23"/>
    </location>
</feature>
<dbReference type="Proteomes" id="UP000569732">
    <property type="component" value="Unassembled WGS sequence"/>
</dbReference>
<keyword evidence="3" id="KW-1185">Reference proteome</keyword>
<evidence type="ECO:0000256" key="1">
    <source>
        <dbReference type="SAM" id="SignalP"/>
    </source>
</evidence>
<accession>A0A853IIY3</accession>
<name>A0A853IIY3_9GAMM</name>
<comment type="caution">
    <text evidence="2">The sequence shown here is derived from an EMBL/GenBank/DDBJ whole genome shotgun (WGS) entry which is preliminary data.</text>
</comment>
<evidence type="ECO:0008006" key="4">
    <source>
        <dbReference type="Google" id="ProtNLM"/>
    </source>
</evidence>
<dbReference type="Gene3D" id="2.180.10.10">
    <property type="entry name" value="RHS repeat-associated core"/>
    <property type="match status" value="1"/>
</dbReference>
<organism evidence="2 3">
    <name type="scientific">Spartinivicinus marinus</name>
    <dbReference type="NCBI Taxonomy" id="2994442"/>
    <lineage>
        <taxon>Bacteria</taxon>
        <taxon>Pseudomonadati</taxon>
        <taxon>Pseudomonadota</taxon>
        <taxon>Gammaproteobacteria</taxon>
        <taxon>Oceanospirillales</taxon>
        <taxon>Zooshikellaceae</taxon>
        <taxon>Spartinivicinus</taxon>
    </lineage>
</organism>
<dbReference type="EMBL" id="JACCKB010000232">
    <property type="protein sequence ID" value="NYZ70031.1"/>
    <property type="molecule type" value="Genomic_DNA"/>
</dbReference>
<dbReference type="AlphaFoldDB" id="A0A853IIY3"/>
<evidence type="ECO:0000313" key="3">
    <source>
        <dbReference type="Proteomes" id="UP000569732"/>
    </source>
</evidence>
<protein>
    <recommendedName>
        <fullName evidence="4">RHS repeat protein</fullName>
    </recommendedName>
</protein>
<proteinExistence type="predicted"/>
<sequence length="488" mass="55336">MRYIRRSILIFAHSLAYTGQPFALGNDATHIYFWHPNGEIAAQVCSTRAAARGYTCSTWDGPQYYFNNGSTYEENHYYYSNKKQCKDGYQLDSSGIACIPKKCSAQSNIQCIAGNANRSNSNQCSTSNPVNIYSGSKFFIEKDFISNENSFLYLKRSYDSKDGKWLFNIAGEVLVDNGIFAMYVIHENGSSSIFRKNGTEWTSDTPSESLIQDDNGWVFKNKNIEKHFDNKQRLILKRNLINNDQLTISYVDTNTVLVSSGKETMELTVDEQTKNITSVKLPNTYQVLYSYDSESRLVSATINGLKTEYLYESSQFENGITSVISKDGKKYKEITYHADGRVKTSSLVGGYEKVTLEFHNNNATTVTNPLGKKTTYYFEQFNGVNKVVKVEGHQSENCAAANKEYTYYPTGLLKTKTDWKGNTTEFKYNEQGLQVEKTEAVGTPQARTIKTEWDVEKRLPLKSSDGKLETLYQYDEQGKLASKKQVSQ</sequence>